<feature type="compositionally biased region" description="Basic and acidic residues" evidence="6">
    <location>
        <begin position="205"/>
        <end position="217"/>
    </location>
</feature>
<keyword evidence="4" id="KW-0217">Developmental protein</keyword>
<dbReference type="Pfam" id="PF07899">
    <property type="entry name" value="Frigida"/>
    <property type="match status" value="1"/>
</dbReference>
<evidence type="ECO:0000256" key="1">
    <source>
        <dbReference type="ARBA" id="ARBA00008956"/>
    </source>
</evidence>
<comment type="caution">
    <text evidence="7">The sequence shown here is derived from an EMBL/GenBank/DDBJ whole genome shotgun (WGS) entry which is preliminary data.</text>
</comment>
<accession>A0ABD3GZG6</accession>
<dbReference type="PANTHER" id="PTHR31791:SF4">
    <property type="entry name" value="FRIGIDA-LIKE PROTEIN 3"/>
    <property type="match status" value="1"/>
</dbReference>
<comment type="similarity">
    <text evidence="1 4">Belongs to the Frigida family.</text>
</comment>
<evidence type="ECO:0000256" key="2">
    <source>
        <dbReference type="ARBA" id="ARBA00022782"/>
    </source>
</evidence>
<gene>
    <name evidence="7" type="ORF">R1sor_002545</name>
</gene>
<keyword evidence="2 4" id="KW-0221">Differentiation</keyword>
<keyword evidence="5" id="KW-0175">Coiled coil</keyword>
<evidence type="ECO:0000256" key="6">
    <source>
        <dbReference type="SAM" id="MobiDB-lite"/>
    </source>
</evidence>
<proteinExistence type="inferred from homology"/>
<keyword evidence="8" id="KW-1185">Reference proteome</keyword>
<dbReference type="PANTHER" id="PTHR31791">
    <property type="entry name" value="FRIGIDA-LIKE PROTEIN 3-RELATED"/>
    <property type="match status" value="1"/>
</dbReference>
<evidence type="ECO:0000313" key="8">
    <source>
        <dbReference type="Proteomes" id="UP001633002"/>
    </source>
</evidence>
<protein>
    <recommendedName>
        <fullName evidence="4">FRIGIDA-like protein</fullName>
    </recommendedName>
</protein>
<evidence type="ECO:0000256" key="3">
    <source>
        <dbReference type="ARBA" id="ARBA00023089"/>
    </source>
</evidence>
<name>A0ABD3GZG6_9MARC</name>
<dbReference type="GO" id="GO:0030154">
    <property type="term" value="P:cell differentiation"/>
    <property type="evidence" value="ECO:0007669"/>
    <property type="project" value="UniProtKB-KW"/>
</dbReference>
<evidence type="ECO:0000256" key="4">
    <source>
        <dbReference type="RuleBase" id="RU364012"/>
    </source>
</evidence>
<feature type="region of interest" description="Disordered" evidence="6">
    <location>
        <begin position="529"/>
        <end position="566"/>
    </location>
</feature>
<dbReference type="EMBL" id="JBJQOH010000006">
    <property type="protein sequence ID" value="KAL3684523.1"/>
    <property type="molecule type" value="Genomic_DNA"/>
</dbReference>
<evidence type="ECO:0000256" key="5">
    <source>
        <dbReference type="SAM" id="Coils"/>
    </source>
</evidence>
<keyword evidence="3 4" id="KW-0287">Flowering</keyword>
<dbReference type="AlphaFoldDB" id="A0ABD3GZG6"/>
<dbReference type="Proteomes" id="UP001633002">
    <property type="component" value="Unassembled WGS sequence"/>
</dbReference>
<sequence length="661" mass="70637">MATVTEDPLAVAMQAVPPRKERLQKAFNDLELQRAALASCTVEWKELEEHFAEVELAVQKRLEDLAAREKSFEAKTREAHEALDKREEAVFAREQASLSRVQEQKDSAIAAIFEEKRKWLEERSRLEAEAAAKAAQNAITETPSVSHVNHVVEAIKAETPVAVSNGPTTNAQAMDVDVASPKPAGAPAATTTTTTTTVTVSVKEEPASDAVSKDAGKTDTVSTPPVKAVVPEVRVRPQLKSLCENMDGDGLRKYIVDHRKDVGALRAELPSALQCAIDPARLVLSALDGYHHPEPGTIASNQGADKKESGASANRRACILLLECLAVVLADPVLGADHPVVPSNIKESAKEVADQWRSKMTIHGDASSGNSLDAQAFLQLLATFGIASEYNDDELCKLVTAVARRRQSPALCRSLGLSAKIPDVVDRLAKEGKQIEALSFAHSFGIMDRVQPVPLLKAYLKEARKTAQNILKNGNSSAAAQNDATMKELGALKAVLKCIEEYQLESQYPSGPLTKRVAQLEKAKSDRKRAAVAVKAQTKRPRASGGTGGGYGAGSAAPNERSYYRGSERGQYGAGVGVSSYSLAAQSNYDRRAQGAYSTTYTGGTRSPVSLSSSYLYSAEGLGSPVYGSGGYSNPSATYSSYQFGSGLPPPPPAYQASFLH</sequence>
<dbReference type="InterPro" id="IPR012474">
    <property type="entry name" value="Frigida"/>
</dbReference>
<evidence type="ECO:0000313" key="7">
    <source>
        <dbReference type="EMBL" id="KAL3684523.1"/>
    </source>
</evidence>
<feature type="region of interest" description="Disordered" evidence="6">
    <location>
        <begin position="205"/>
        <end position="225"/>
    </location>
</feature>
<feature type="coiled-coil region" evidence="5">
    <location>
        <begin position="109"/>
        <end position="136"/>
    </location>
</feature>
<organism evidence="7 8">
    <name type="scientific">Riccia sorocarpa</name>
    <dbReference type="NCBI Taxonomy" id="122646"/>
    <lineage>
        <taxon>Eukaryota</taxon>
        <taxon>Viridiplantae</taxon>
        <taxon>Streptophyta</taxon>
        <taxon>Embryophyta</taxon>
        <taxon>Marchantiophyta</taxon>
        <taxon>Marchantiopsida</taxon>
        <taxon>Marchantiidae</taxon>
        <taxon>Marchantiales</taxon>
        <taxon>Ricciaceae</taxon>
        <taxon>Riccia</taxon>
    </lineage>
</organism>
<reference evidence="7 8" key="1">
    <citation type="submission" date="2024-09" db="EMBL/GenBank/DDBJ databases">
        <title>Chromosome-scale assembly of Riccia sorocarpa.</title>
        <authorList>
            <person name="Paukszto L."/>
        </authorList>
    </citation>
    <scope>NUCLEOTIDE SEQUENCE [LARGE SCALE GENOMIC DNA]</scope>
    <source>
        <strain evidence="7">LP-2024</strain>
        <tissue evidence="7">Aerial parts of the thallus</tissue>
    </source>
</reference>